<reference evidence="3 5" key="1">
    <citation type="submission" date="2017-01" db="EMBL/GenBank/DDBJ databases">
        <authorList>
            <person name="Varghese N."/>
            <person name="Submissions S."/>
        </authorList>
    </citation>
    <scope>NUCLEOTIDE SEQUENCE [LARGE SCALE GENOMIC DNA]</scope>
    <source>
        <strain evidence="3 5">ATCC 27950</strain>
    </source>
</reference>
<dbReference type="GeneID" id="303673241"/>
<dbReference type="RefSeq" id="WP_076562657.1">
    <property type="nucleotide sequence ID" value="NZ_CP033929.1"/>
</dbReference>
<dbReference type="PANTHER" id="PTHR41339:SF1">
    <property type="entry name" value="SECRETED PROTEIN"/>
    <property type="match status" value="1"/>
</dbReference>
<evidence type="ECO:0000313" key="6">
    <source>
        <dbReference type="Proteomes" id="UP000255231"/>
    </source>
</evidence>
<feature type="chain" id="PRO_5017012970" description="Right-handed parallel beta-helix repeat-containing protein" evidence="2">
    <location>
        <begin position="22"/>
        <end position="390"/>
    </location>
</feature>
<accession>A0A381F967</accession>
<feature type="compositionally biased region" description="Polar residues" evidence="1">
    <location>
        <begin position="265"/>
        <end position="281"/>
    </location>
</feature>
<dbReference type="InterPro" id="IPR011050">
    <property type="entry name" value="Pectin_lyase_fold/virulence"/>
</dbReference>
<evidence type="ECO:0008006" key="7">
    <source>
        <dbReference type="Google" id="ProtNLM"/>
    </source>
</evidence>
<keyword evidence="5" id="KW-1185">Reference proteome</keyword>
<evidence type="ECO:0000313" key="5">
    <source>
        <dbReference type="Proteomes" id="UP000185725"/>
    </source>
</evidence>
<dbReference type="EMBL" id="UFVS01000001">
    <property type="protein sequence ID" value="SUX43116.1"/>
    <property type="molecule type" value="Genomic_DNA"/>
</dbReference>
<evidence type="ECO:0000256" key="2">
    <source>
        <dbReference type="SAM" id="SignalP"/>
    </source>
</evidence>
<dbReference type="OrthoDB" id="1521716at2"/>
<evidence type="ECO:0000313" key="3">
    <source>
        <dbReference type="EMBL" id="SIR30844.1"/>
    </source>
</evidence>
<evidence type="ECO:0000256" key="1">
    <source>
        <dbReference type="SAM" id="MobiDB-lite"/>
    </source>
</evidence>
<protein>
    <recommendedName>
        <fullName evidence="7">Right-handed parallel beta-helix repeat-containing protein</fullName>
    </recommendedName>
</protein>
<dbReference type="Proteomes" id="UP000255231">
    <property type="component" value="Unassembled WGS sequence"/>
</dbReference>
<dbReference type="PANTHER" id="PTHR41339">
    <property type="entry name" value="LIPL48"/>
    <property type="match status" value="1"/>
</dbReference>
<dbReference type="EMBL" id="FTMF01000017">
    <property type="protein sequence ID" value="SIR30844.1"/>
    <property type="molecule type" value="Genomic_DNA"/>
</dbReference>
<evidence type="ECO:0000313" key="4">
    <source>
        <dbReference type="EMBL" id="SUX43116.1"/>
    </source>
</evidence>
<dbReference type="PROSITE" id="PS51257">
    <property type="entry name" value="PROKAR_LIPOPROTEIN"/>
    <property type="match status" value="1"/>
</dbReference>
<sequence length="390" mass="40314">MKKNTLKLLAAAFIMSTTAVAFQSCSDNDDDEVIITNPATGIAADPANFKGEVKSGETVTLDATKLYKLTGSVKVRAGGTLVIPAGTRIEANGGTSSYVLIEQGAKIFANGTATSPIVFTSPNPTPGSWGGVVICGKAPINSGATAVSEVGESIYGGTVANDNSGSLKFVRIEYAGAIYTGVKEFNGLSLFGVGNGTVIDNISMINGSDDGIEFFGGTVNVSNIISVANEDDAFDWTEGWNGTATNIYTKRRADNVGNRGIEADNNANNKDASPRSNPTIKNATFIGATSGESDGLKLREGTYASIDNVVLSNWTTGINVEHDQSVTYFNGQNRITKVKFDNVATKASVKATTGSPAAALLPNTYTEDATANGAGNGTATPTWAAGWAGI</sequence>
<dbReference type="SUPFAM" id="SSF51126">
    <property type="entry name" value="Pectin lyase-like"/>
    <property type="match status" value="1"/>
</dbReference>
<feature type="region of interest" description="Disordered" evidence="1">
    <location>
        <begin position="259"/>
        <end position="281"/>
    </location>
</feature>
<dbReference type="Proteomes" id="UP000185725">
    <property type="component" value="Unassembled WGS sequence"/>
</dbReference>
<dbReference type="KEGG" id="cil:EG358_05980"/>
<dbReference type="AlphaFoldDB" id="A0A381F967"/>
<gene>
    <name evidence="4" type="ORF">NCTC13560_01802</name>
    <name evidence="3" type="ORF">SAMN05421682_11728</name>
</gene>
<reference evidence="4 6" key="2">
    <citation type="submission" date="2018-06" db="EMBL/GenBank/DDBJ databases">
        <authorList>
            <consortium name="Pathogen Informatics"/>
            <person name="Doyle S."/>
        </authorList>
    </citation>
    <scope>NUCLEOTIDE SEQUENCE [LARGE SCALE GENOMIC DNA]</scope>
    <source>
        <strain evidence="4 6">NCTC13560</strain>
    </source>
</reference>
<feature type="signal peptide" evidence="2">
    <location>
        <begin position="1"/>
        <end position="21"/>
    </location>
</feature>
<keyword evidence="2" id="KW-0732">Signal</keyword>
<name>A0A381F967_9FLAO</name>
<organism evidence="4 6">
    <name type="scientific">Chryseobacterium indoltheticum</name>
    <dbReference type="NCBI Taxonomy" id="254"/>
    <lineage>
        <taxon>Bacteria</taxon>
        <taxon>Pseudomonadati</taxon>
        <taxon>Bacteroidota</taxon>
        <taxon>Flavobacteriia</taxon>
        <taxon>Flavobacteriales</taxon>
        <taxon>Weeksellaceae</taxon>
        <taxon>Chryseobacterium group</taxon>
        <taxon>Chryseobacterium</taxon>
    </lineage>
</organism>
<proteinExistence type="predicted"/>